<dbReference type="Proteomes" id="UP000196118">
    <property type="component" value="Chromosome"/>
</dbReference>
<dbReference type="EMBL" id="CP021474">
    <property type="protein sequence ID" value="ARW18760.1"/>
    <property type="molecule type" value="Genomic_DNA"/>
</dbReference>
<evidence type="ECO:0000256" key="1">
    <source>
        <dbReference type="HAMAP-Rule" id="MF_00652"/>
    </source>
</evidence>
<protein>
    <recommendedName>
        <fullName evidence="1">UPF0246 protein S100892_00154</fullName>
    </recommendedName>
</protein>
<dbReference type="PANTHER" id="PTHR30283">
    <property type="entry name" value="PEROXIDE STRESS RESPONSE PROTEIN YAAA"/>
    <property type="match status" value="1"/>
</dbReference>
<dbReference type="Pfam" id="PF03883">
    <property type="entry name" value="H2O2_YaaD"/>
    <property type="match status" value="1"/>
</dbReference>
<dbReference type="GO" id="GO:0005829">
    <property type="term" value="C:cytosol"/>
    <property type="evidence" value="ECO:0007669"/>
    <property type="project" value="TreeGrafter"/>
</dbReference>
<dbReference type="GO" id="GO:0033194">
    <property type="term" value="P:response to hydroperoxide"/>
    <property type="evidence" value="ECO:0007669"/>
    <property type="project" value="TreeGrafter"/>
</dbReference>
<organism evidence="2 3">
    <name type="scientific">Pediococcus pentosaceus</name>
    <dbReference type="NCBI Taxonomy" id="1255"/>
    <lineage>
        <taxon>Bacteria</taxon>
        <taxon>Bacillati</taxon>
        <taxon>Bacillota</taxon>
        <taxon>Bacilli</taxon>
        <taxon>Lactobacillales</taxon>
        <taxon>Lactobacillaceae</taxon>
        <taxon>Pediococcus</taxon>
    </lineage>
</organism>
<accession>A0A1Y0VKL0</accession>
<dbReference type="RefSeq" id="WP_061812230.1">
    <property type="nucleotide sequence ID" value="NZ_CP085178.1"/>
</dbReference>
<evidence type="ECO:0000313" key="2">
    <source>
        <dbReference type="EMBL" id="ARW18760.1"/>
    </source>
</evidence>
<comment type="similarity">
    <text evidence="1">Belongs to the UPF0246 family.</text>
</comment>
<proteinExistence type="inferred from homology"/>
<dbReference type="NCBIfam" id="NF002543">
    <property type="entry name" value="PRK02101.1-4"/>
    <property type="match status" value="1"/>
</dbReference>
<dbReference type="HAMAP" id="MF_00652">
    <property type="entry name" value="UPF0246"/>
    <property type="match status" value="1"/>
</dbReference>
<dbReference type="PANTHER" id="PTHR30283:SF4">
    <property type="entry name" value="PEROXIDE STRESS RESISTANCE PROTEIN YAAA"/>
    <property type="match status" value="1"/>
</dbReference>
<reference evidence="2 3" key="1">
    <citation type="submission" date="2017-05" db="EMBL/GenBank/DDBJ databases">
        <title>Genome sequence of Pediococcus pentosaceus strain SRCM100892.</title>
        <authorList>
            <person name="Cho S.H."/>
        </authorList>
    </citation>
    <scope>NUCLEOTIDE SEQUENCE [LARGE SCALE GENOMIC DNA]</scope>
    <source>
        <strain evidence="2 3">SRCM100892</strain>
    </source>
</reference>
<gene>
    <name evidence="2" type="ORF">S100892_00154</name>
</gene>
<evidence type="ECO:0000313" key="3">
    <source>
        <dbReference type="Proteomes" id="UP000196118"/>
    </source>
</evidence>
<sequence length="251" mass="29317">MKIIIAPAKKMQVDTDSFEATTMPVYLKQTQKILTMMKQLTYSDLKMLWKCSDKLAQLNYERLQGLDLKYQLTPAIMAYVGIQYQYMAPDLMTEKQLAYIQEHLRILSGFYGVLRPFDGIVPYRLEMQAKLKIDNYNNLYQFWGAKLYQNLYKDNRAVVNLASKEYEKAVRPFLQEDDKMTTCIFGEIIDGKIKQKATPAKEARGEMVNFMALNQVKNTNELKSFDRLNYAYRADLSSADKMVFIKNELHK</sequence>
<dbReference type="InterPro" id="IPR005583">
    <property type="entry name" value="YaaA"/>
</dbReference>
<name>A0A1Y0VKL0_PEDPE</name>
<dbReference type="AlphaFoldDB" id="A0A1Y0VKL0"/>